<keyword evidence="2" id="KW-1185">Reference proteome</keyword>
<comment type="caution">
    <text evidence="1">The sequence shown here is derived from an EMBL/GenBank/DDBJ whole genome shotgun (WGS) entry which is preliminary data.</text>
</comment>
<protein>
    <submittedName>
        <fullName evidence="1">Uncharacterized protein</fullName>
    </submittedName>
</protein>
<dbReference type="RefSeq" id="WP_203757210.1">
    <property type="nucleotide sequence ID" value="NZ_BONK01000011.1"/>
</dbReference>
<reference evidence="1" key="1">
    <citation type="submission" date="2021-01" db="EMBL/GenBank/DDBJ databases">
        <title>Whole genome shotgun sequence of Cellulomonas chitinilytica NBRC 110799.</title>
        <authorList>
            <person name="Komaki H."/>
            <person name="Tamura T."/>
        </authorList>
    </citation>
    <scope>NUCLEOTIDE SEQUENCE</scope>
    <source>
        <strain evidence="1">NBRC 110799</strain>
    </source>
</reference>
<gene>
    <name evidence="1" type="ORF">Cch01nite_31770</name>
</gene>
<accession>A0A919P5R0</accession>
<organism evidence="1 2">
    <name type="scientific">Cellulomonas chitinilytica</name>
    <dbReference type="NCBI Taxonomy" id="398759"/>
    <lineage>
        <taxon>Bacteria</taxon>
        <taxon>Bacillati</taxon>
        <taxon>Actinomycetota</taxon>
        <taxon>Actinomycetes</taxon>
        <taxon>Micrococcales</taxon>
        <taxon>Cellulomonadaceae</taxon>
        <taxon>Cellulomonas</taxon>
    </lineage>
</organism>
<sequence>MTGHKTHAPGDANRREEAVAKYMLGAASGALGELAAALEDLDNDAGARGRVALSMAFLGASWNEAARVAHLPSPDAARMAAKRAAAGWRNDDVELSRTLLLMQGAAVYHAAMNEFQETRSAAFLRVAERAIGRQQALIPGLAVQRQEVVVRQGEPEASPYARPEYGPGRTWIDHVRDGLPFDQLHPDDVHRMRLTPRRCEELRAVWAREAELEHARTIEVR</sequence>
<dbReference type="EMBL" id="BONK01000011">
    <property type="protein sequence ID" value="GIG22453.1"/>
    <property type="molecule type" value="Genomic_DNA"/>
</dbReference>
<name>A0A919P5R0_9CELL</name>
<evidence type="ECO:0000313" key="2">
    <source>
        <dbReference type="Proteomes" id="UP000632740"/>
    </source>
</evidence>
<dbReference type="AlphaFoldDB" id="A0A919P5R0"/>
<evidence type="ECO:0000313" key="1">
    <source>
        <dbReference type="EMBL" id="GIG22453.1"/>
    </source>
</evidence>
<proteinExistence type="predicted"/>
<dbReference type="Proteomes" id="UP000632740">
    <property type="component" value="Unassembled WGS sequence"/>
</dbReference>